<dbReference type="Proteomes" id="UP000828048">
    <property type="component" value="Chromosome 10"/>
</dbReference>
<sequence length="397" mass="45163">MRLWKRASGAIKDHHSILAVNLARKTAHHHPTVESSVIKATSHDDTYVDYDAARVVFRLIETSPVCLQAFLWALSNRMERTRSWVVVLKGIILMHGALSCETTAVKTIGRLPFDLSNFNDGHGDPKKMWGFNVFVRAYFAFVDKKSVLMNYYYQERKAQSKYRIAEPKMEDSMMQQLLWLQKLQGLLDMLLQIKPRSNGMKKILILEAMDCVIVEVYGIYSRICNGIARVLLNICSAEKTEASVALKIFHKSREQGEELSMYIEECKKWGVVNAWKCPKIELVPDEDFWEVERILSGVSETDTNCSVSETGKEVVVAREDRLAEGEGDSKGNCLKTVVTNEWEVFDEDLIKFSGEIGCDMGKRRNGGEDDPFAASLIPYPPQSYEKNQEVPDLISFL</sequence>
<accession>A0ACB7XLV0</accession>
<evidence type="ECO:0000313" key="2">
    <source>
        <dbReference type="Proteomes" id="UP000828048"/>
    </source>
</evidence>
<keyword evidence="2" id="KW-1185">Reference proteome</keyword>
<gene>
    <name evidence="1" type="ORF">Vadar_033869</name>
</gene>
<comment type="caution">
    <text evidence="1">The sequence shown here is derived from an EMBL/GenBank/DDBJ whole genome shotgun (WGS) entry which is preliminary data.</text>
</comment>
<organism evidence="1 2">
    <name type="scientific">Vaccinium darrowii</name>
    <dbReference type="NCBI Taxonomy" id="229202"/>
    <lineage>
        <taxon>Eukaryota</taxon>
        <taxon>Viridiplantae</taxon>
        <taxon>Streptophyta</taxon>
        <taxon>Embryophyta</taxon>
        <taxon>Tracheophyta</taxon>
        <taxon>Spermatophyta</taxon>
        <taxon>Magnoliopsida</taxon>
        <taxon>eudicotyledons</taxon>
        <taxon>Gunneridae</taxon>
        <taxon>Pentapetalae</taxon>
        <taxon>asterids</taxon>
        <taxon>Ericales</taxon>
        <taxon>Ericaceae</taxon>
        <taxon>Vaccinioideae</taxon>
        <taxon>Vaccinieae</taxon>
        <taxon>Vaccinium</taxon>
    </lineage>
</organism>
<protein>
    <submittedName>
        <fullName evidence="1">Uncharacterized protein</fullName>
    </submittedName>
</protein>
<evidence type="ECO:0000313" key="1">
    <source>
        <dbReference type="EMBL" id="KAH7841748.1"/>
    </source>
</evidence>
<dbReference type="EMBL" id="CM037160">
    <property type="protein sequence ID" value="KAH7841748.1"/>
    <property type="molecule type" value="Genomic_DNA"/>
</dbReference>
<reference evidence="1 2" key="1">
    <citation type="journal article" date="2021" name="Hortic Res">
        <title>High-quality reference genome and annotation aids understanding of berry development for evergreen blueberry (Vaccinium darrowii).</title>
        <authorList>
            <person name="Yu J."/>
            <person name="Hulse-Kemp A.M."/>
            <person name="Babiker E."/>
            <person name="Staton M."/>
        </authorList>
    </citation>
    <scope>NUCLEOTIDE SEQUENCE [LARGE SCALE GENOMIC DNA]</scope>
    <source>
        <strain evidence="2">cv. NJ 8807/NJ 8810</strain>
        <tissue evidence="1">Young leaf</tissue>
    </source>
</reference>
<proteinExistence type="predicted"/>
<name>A0ACB7XLV0_9ERIC</name>